<evidence type="ECO:0000313" key="4">
    <source>
        <dbReference type="Proteomes" id="UP001199916"/>
    </source>
</evidence>
<dbReference type="RefSeq" id="WP_233695788.1">
    <property type="nucleotide sequence ID" value="NZ_JAJNBZ010000002.1"/>
</dbReference>
<accession>A0ABS8YDU5</accession>
<evidence type="ECO:0000256" key="2">
    <source>
        <dbReference type="SAM" id="Phobius"/>
    </source>
</evidence>
<name>A0ABS8YDU5_9BACL</name>
<reference evidence="3 4" key="1">
    <citation type="submission" date="2021-11" db="EMBL/GenBank/DDBJ databases">
        <title>Draft genome sequence of Paenibacillus profundus YoMME, a new Gram-positive bacteria with exoelectrogenic properties.</title>
        <authorList>
            <person name="Hubenova Y."/>
            <person name="Hubenova E."/>
            <person name="Manasiev Y."/>
            <person name="Peykov S."/>
            <person name="Mitov M."/>
        </authorList>
    </citation>
    <scope>NUCLEOTIDE SEQUENCE [LARGE SCALE GENOMIC DNA]</scope>
    <source>
        <strain evidence="3 4">YoMME</strain>
    </source>
</reference>
<feature type="transmembrane region" description="Helical" evidence="2">
    <location>
        <begin position="14"/>
        <end position="32"/>
    </location>
</feature>
<keyword evidence="2" id="KW-1133">Transmembrane helix</keyword>
<keyword evidence="2" id="KW-0472">Membrane</keyword>
<sequence length="296" mass="32653">MGVDKTKKPVYKRWWFIVIAAFFILAVIGAALDDGEKPKVSKETPAVAPVDDGTKEEKMEEKNNEILVTLDVKENVEAGKVGFEGTTNLPSGTELMLSLTNDSGYNAQAKTAVNSGEFKTEQFSNKGEALETGTYSVNITMPIASVQPEDVQKVIGADLENLKGDLVKDDDFGKVVKYSKSIEIEGAEKIDHSALIKSFKEQISAYYNDINNEYDKHKKSLDLATWGEFARGFKEGTTELRNEIDQSALSQIEQIQLSPACGDLQILLTSYAASLQGRGDDEDIKRLKKQIEEAIK</sequence>
<dbReference type="Proteomes" id="UP001199916">
    <property type="component" value="Unassembled WGS sequence"/>
</dbReference>
<evidence type="ECO:0000256" key="1">
    <source>
        <dbReference type="SAM" id="MobiDB-lite"/>
    </source>
</evidence>
<comment type="caution">
    <text evidence="3">The sequence shown here is derived from an EMBL/GenBank/DDBJ whole genome shotgun (WGS) entry which is preliminary data.</text>
</comment>
<feature type="region of interest" description="Disordered" evidence="1">
    <location>
        <begin position="36"/>
        <end position="57"/>
    </location>
</feature>
<gene>
    <name evidence="3" type="ORF">LQV63_04365</name>
</gene>
<protein>
    <submittedName>
        <fullName evidence="3">Uncharacterized protein</fullName>
    </submittedName>
</protein>
<keyword evidence="4" id="KW-1185">Reference proteome</keyword>
<keyword evidence="2" id="KW-0812">Transmembrane</keyword>
<organism evidence="3 4">
    <name type="scientific">Paenibacillus profundus</name>
    <dbReference type="NCBI Taxonomy" id="1173085"/>
    <lineage>
        <taxon>Bacteria</taxon>
        <taxon>Bacillati</taxon>
        <taxon>Bacillota</taxon>
        <taxon>Bacilli</taxon>
        <taxon>Bacillales</taxon>
        <taxon>Paenibacillaceae</taxon>
        <taxon>Paenibacillus</taxon>
    </lineage>
</organism>
<proteinExistence type="predicted"/>
<evidence type="ECO:0000313" key="3">
    <source>
        <dbReference type="EMBL" id="MCE5168546.1"/>
    </source>
</evidence>
<dbReference type="EMBL" id="JAJNBZ010000002">
    <property type="protein sequence ID" value="MCE5168546.1"/>
    <property type="molecule type" value="Genomic_DNA"/>
</dbReference>